<reference evidence="5" key="1">
    <citation type="submission" date="2017-10" db="EMBL/GenBank/DDBJ databases">
        <title>Resolving the taxonomy of Roseburia spp., Eubacterium rectale and Agathobacter spp. through phylogenomic analysis.</title>
        <authorList>
            <person name="Sheridan P.O."/>
            <person name="Walker A.W."/>
            <person name="Duncan S.H."/>
            <person name="Scott K.P."/>
            <person name="Toole P.W.O."/>
            <person name="Luis P."/>
            <person name="Flint H.J."/>
        </authorList>
    </citation>
    <scope>NUCLEOTIDE SEQUENCE [LARGE SCALE GENOMIC DNA]</scope>
    <source>
        <strain evidence="5">JK10</strain>
    </source>
</reference>
<evidence type="ECO:0000259" key="2">
    <source>
        <dbReference type="Pfam" id="PF03050"/>
    </source>
</evidence>
<comment type="caution">
    <text evidence="5">The sequence shown here is derived from an EMBL/GenBank/DDBJ whole genome shotgun (WGS) entry which is preliminary data.</text>
</comment>
<sequence length="545" mass="62392">MSGANDIQLRDLRDTILQLNNTINTQTSLIMSLQKSIDERNARIDEKDQVIANLQAQLDYLKNKLFGSTSEIRKNDIPGQLSLFDAADEDDKPAIPIEPEIIEVKAHTRERKPKATYDEIFENIKTTQVPVDELPEEDRKCPECGSVMVPIGTKVVRTEVIYHKPSLERIEYVARTYCCPNAEKEAETYFAYDKCKAALIEGSYVSSGLAAHVMYYKYVMACPLYRQEQDFLHLGAKISRATMANWIITCSQDYMVHMYDYLHRKLCERMFLMADETPIQVLKEPDRRPQSKSYVWVFRTGEDRGVPIILFNYAPTRKGANAADFLKDAPEGYFLMTDGYKGYNKVPDANRCACWAHIRRYWLRAIPKGHETDYTHPAVQGLLYCDKLFSYERTYKEKGLSVKQIYKRRLKDQEPVIDAFLAWLDGLTPKTGDSIIKAINYTNGCRPYLKNYLKDGACSLSNNLSENAIRPVVMGRKNWLFSDSQDGANASMVIYSLIETAKANDIDPEKYLEYLLESRPSADSSDEELEQLAPWSKATREACAI</sequence>
<feature type="domain" description="Transposase TnpC homeodomain" evidence="3">
    <location>
        <begin position="54"/>
        <end position="112"/>
    </location>
</feature>
<keyword evidence="1" id="KW-0175">Coiled coil</keyword>
<organism evidence="5 6">
    <name type="scientific">Pseudobutyrivibrio ruminis</name>
    <dbReference type="NCBI Taxonomy" id="46206"/>
    <lineage>
        <taxon>Bacteria</taxon>
        <taxon>Bacillati</taxon>
        <taxon>Bacillota</taxon>
        <taxon>Clostridia</taxon>
        <taxon>Lachnospirales</taxon>
        <taxon>Lachnospiraceae</taxon>
        <taxon>Pseudobutyrivibrio</taxon>
    </lineage>
</organism>
<name>A0A2G3E861_9FIRM</name>
<keyword evidence="6" id="KW-1185">Reference proteome</keyword>
<gene>
    <name evidence="5" type="ORF">CSX00_11480</name>
</gene>
<dbReference type="InterPro" id="IPR004291">
    <property type="entry name" value="Transposase_IS66_central"/>
</dbReference>
<proteinExistence type="predicted"/>
<accession>A0A2G3E861</accession>
<feature type="domain" description="Transposase IS66 central" evidence="2">
    <location>
        <begin position="203"/>
        <end position="489"/>
    </location>
</feature>
<evidence type="ECO:0000313" key="5">
    <source>
        <dbReference type="EMBL" id="PHU39370.1"/>
    </source>
</evidence>
<dbReference type="Pfam" id="PF03050">
    <property type="entry name" value="DDE_Tnp_IS66"/>
    <property type="match status" value="1"/>
</dbReference>
<feature type="coiled-coil region" evidence="1">
    <location>
        <begin position="37"/>
        <end position="64"/>
    </location>
</feature>
<dbReference type="Proteomes" id="UP000224317">
    <property type="component" value="Unassembled WGS sequence"/>
</dbReference>
<feature type="domain" description="Transposase IS66 C-terminal" evidence="4">
    <location>
        <begin position="496"/>
        <end position="535"/>
    </location>
</feature>
<evidence type="ECO:0000259" key="3">
    <source>
        <dbReference type="Pfam" id="PF13007"/>
    </source>
</evidence>
<dbReference type="NCBIfam" id="NF033517">
    <property type="entry name" value="transpos_IS66"/>
    <property type="match status" value="1"/>
</dbReference>
<dbReference type="Pfam" id="PF13007">
    <property type="entry name" value="LZ_Tnp_IS66"/>
    <property type="match status" value="1"/>
</dbReference>
<evidence type="ECO:0000256" key="1">
    <source>
        <dbReference type="SAM" id="Coils"/>
    </source>
</evidence>
<dbReference type="EMBL" id="PDYH01000056">
    <property type="protein sequence ID" value="PHU39370.1"/>
    <property type="molecule type" value="Genomic_DNA"/>
</dbReference>
<protein>
    <submittedName>
        <fullName evidence="5">Transposase</fullName>
    </submittedName>
</protein>
<dbReference type="InterPro" id="IPR052344">
    <property type="entry name" value="Transposase-related"/>
</dbReference>
<evidence type="ECO:0000259" key="4">
    <source>
        <dbReference type="Pfam" id="PF13817"/>
    </source>
</evidence>
<dbReference type="InterPro" id="IPR024463">
    <property type="entry name" value="Transposase_TnpC_homeodom"/>
</dbReference>
<dbReference type="Pfam" id="PF13817">
    <property type="entry name" value="DDE_Tnp_IS66_C"/>
    <property type="match status" value="1"/>
</dbReference>
<dbReference type="PANTHER" id="PTHR33678:SF2">
    <property type="match status" value="1"/>
</dbReference>
<dbReference type="RefSeq" id="WP_099413787.1">
    <property type="nucleotide sequence ID" value="NZ_PDYH01000056.1"/>
</dbReference>
<dbReference type="InterPro" id="IPR039552">
    <property type="entry name" value="IS66_C"/>
</dbReference>
<dbReference type="AlphaFoldDB" id="A0A2G3E861"/>
<dbReference type="PANTHER" id="PTHR33678">
    <property type="entry name" value="BLL1576 PROTEIN"/>
    <property type="match status" value="1"/>
</dbReference>
<evidence type="ECO:0000313" key="6">
    <source>
        <dbReference type="Proteomes" id="UP000224317"/>
    </source>
</evidence>